<dbReference type="SUPFAM" id="SSF52096">
    <property type="entry name" value="ClpP/crotonase"/>
    <property type="match status" value="1"/>
</dbReference>
<evidence type="ECO:0000313" key="8">
    <source>
        <dbReference type="EMBL" id="NKZ05717.1"/>
    </source>
</evidence>
<comment type="catalytic activity">
    <reaction evidence="6">
        <text>a 4-saturated-(3S)-3-hydroxyacyl-CoA = a (3E)-enoyl-CoA + H2O</text>
        <dbReference type="Rhea" id="RHEA:20724"/>
        <dbReference type="ChEBI" id="CHEBI:15377"/>
        <dbReference type="ChEBI" id="CHEBI:58521"/>
        <dbReference type="ChEBI" id="CHEBI:137480"/>
        <dbReference type="EC" id="4.2.1.17"/>
    </reaction>
</comment>
<evidence type="ECO:0000256" key="3">
    <source>
        <dbReference type="ARBA" id="ARBA00023098"/>
    </source>
</evidence>
<comment type="caution">
    <text evidence="8">The sequence shown here is derived from an EMBL/GenBank/DDBJ whole genome shotgun (WGS) entry which is preliminary data.</text>
</comment>
<dbReference type="InterPro" id="IPR014748">
    <property type="entry name" value="Enoyl-CoA_hydra_C"/>
</dbReference>
<dbReference type="InterPro" id="IPR018376">
    <property type="entry name" value="Enoyl-CoA_hyd/isom_CS"/>
</dbReference>
<keyword evidence="4" id="KW-0456">Lyase</keyword>
<evidence type="ECO:0000313" key="9">
    <source>
        <dbReference type="Proteomes" id="UP000579250"/>
    </source>
</evidence>
<dbReference type="FunFam" id="3.90.226.10:FF:000009">
    <property type="entry name" value="Carnitinyl-CoA dehydratase"/>
    <property type="match status" value="1"/>
</dbReference>
<dbReference type="AlphaFoldDB" id="A0A846Z1C0"/>
<dbReference type="InterPro" id="IPR029045">
    <property type="entry name" value="ClpP/crotonase-like_dom_sf"/>
</dbReference>
<dbReference type="EC" id="4.2.1.17" evidence="2"/>
<dbReference type="Gene3D" id="1.10.12.10">
    <property type="entry name" value="Lyase 2-enoyl-coa Hydratase, Chain A, domain 2"/>
    <property type="match status" value="1"/>
</dbReference>
<evidence type="ECO:0000256" key="5">
    <source>
        <dbReference type="ARBA" id="ARBA00023709"/>
    </source>
</evidence>
<dbReference type="Proteomes" id="UP000579250">
    <property type="component" value="Unassembled WGS sequence"/>
</dbReference>
<proteinExistence type="inferred from homology"/>
<dbReference type="RefSeq" id="WP_067629895.1">
    <property type="nucleotide sequence ID" value="NZ_JAAXPI010000025.1"/>
</dbReference>
<sequence>MDGVTLRRDGNVAEIVLDRPEALNALSTAMARRLAGVCAEVAVDEAVRAVVLSAAGEKAFCVGADLKERNAMTDAEIFAQRPVFRAAFGGVLNLPQPVIAAVHGYALGGGCEFALSTDLIVADETAVFGLPEVSVGLVPGGGGTQLALRRLGPGKAADLVFTGRRLGVDEALACGLADRKVPAGAAREEALALAGVIAQNSPVAVRAAKRALRQGSGVSLDAGLDLEENAWRTAASSADRREGIAAFAEKRKPNWGC</sequence>
<dbReference type="PROSITE" id="PS00166">
    <property type="entry name" value="ENOYL_COA_HYDRATASE"/>
    <property type="match status" value="1"/>
</dbReference>
<dbReference type="GO" id="GO:0006635">
    <property type="term" value="P:fatty acid beta-oxidation"/>
    <property type="evidence" value="ECO:0007669"/>
    <property type="project" value="TreeGrafter"/>
</dbReference>
<dbReference type="PANTHER" id="PTHR11941:SF169">
    <property type="entry name" value="(7AS)-7A-METHYL-1,5-DIOXO-2,3,5,6,7,7A-HEXAHYDRO-1H-INDENE-CARBOXYL-COA HYDROLASE"/>
    <property type="match status" value="1"/>
</dbReference>
<dbReference type="FunFam" id="1.10.12.10:FF:000001">
    <property type="entry name" value="Probable enoyl-CoA hydratase, mitochondrial"/>
    <property type="match status" value="1"/>
</dbReference>
<dbReference type="InterPro" id="IPR001753">
    <property type="entry name" value="Enoyl-CoA_hydra/iso"/>
</dbReference>
<dbReference type="PANTHER" id="PTHR11941">
    <property type="entry name" value="ENOYL-COA HYDRATASE-RELATED"/>
    <property type="match status" value="1"/>
</dbReference>
<keyword evidence="3" id="KW-0443">Lipid metabolism</keyword>
<evidence type="ECO:0000256" key="1">
    <source>
        <dbReference type="ARBA" id="ARBA00005254"/>
    </source>
</evidence>
<dbReference type="EMBL" id="JAAXPI010000025">
    <property type="protein sequence ID" value="NKZ05717.1"/>
    <property type="molecule type" value="Genomic_DNA"/>
</dbReference>
<keyword evidence="9" id="KW-1185">Reference proteome</keyword>
<organism evidence="8 9">
    <name type="scientific">Actinomadura latina</name>
    <dbReference type="NCBI Taxonomy" id="163603"/>
    <lineage>
        <taxon>Bacteria</taxon>
        <taxon>Bacillati</taxon>
        <taxon>Actinomycetota</taxon>
        <taxon>Actinomycetes</taxon>
        <taxon>Streptosporangiales</taxon>
        <taxon>Thermomonosporaceae</taxon>
        <taxon>Actinomadura</taxon>
    </lineage>
</organism>
<dbReference type="CDD" id="cd06558">
    <property type="entry name" value="crotonase-like"/>
    <property type="match status" value="1"/>
</dbReference>
<protein>
    <recommendedName>
        <fullName evidence="2">enoyl-CoA hydratase</fullName>
        <ecNumber evidence="2">4.2.1.17</ecNumber>
    </recommendedName>
</protein>
<reference evidence="8 9" key="1">
    <citation type="submission" date="2020-04" db="EMBL/GenBank/DDBJ databases">
        <title>MicrobeNet Type strains.</title>
        <authorList>
            <person name="Nicholson A.C."/>
        </authorList>
    </citation>
    <scope>NUCLEOTIDE SEQUENCE [LARGE SCALE GENOMIC DNA]</scope>
    <source>
        <strain evidence="8 9">ATCC BAA-277</strain>
    </source>
</reference>
<dbReference type="GO" id="GO:0004300">
    <property type="term" value="F:enoyl-CoA hydratase activity"/>
    <property type="evidence" value="ECO:0007669"/>
    <property type="project" value="UniProtKB-EC"/>
</dbReference>
<evidence type="ECO:0000256" key="7">
    <source>
        <dbReference type="RuleBase" id="RU003707"/>
    </source>
</evidence>
<comment type="catalytic activity">
    <reaction evidence="5">
        <text>a (3S)-3-hydroxyacyl-CoA = a (2E)-enoyl-CoA + H2O</text>
        <dbReference type="Rhea" id="RHEA:16105"/>
        <dbReference type="ChEBI" id="CHEBI:15377"/>
        <dbReference type="ChEBI" id="CHEBI:57318"/>
        <dbReference type="ChEBI" id="CHEBI:58856"/>
        <dbReference type="EC" id="4.2.1.17"/>
    </reaction>
</comment>
<comment type="similarity">
    <text evidence="1 7">Belongs to the enoyl-CoA hydratase/isomerase family.</text>
</comment>
<name>A0A846Z1C0_9ACTN</name>
<evidence type="ECO:0000256" key="2">
    <source>
        <dbReference type="ARBA" id="ARBA00012076"/>
    </source>
</evidence>
<evidence type="ECO:0000256" key="6">
    <source>
        <dbReference type="ARBA" id="ARBA00023717"/>
    </source>
</evidence>
<evidence type="ECO:0000256" key="4">
    <source>
        <dbReference type="ARBA" id="ARBA00023239"/>
    </source>
</evidence>
<gene>
    <name evidence="8" type="ORF">HGB48_18485</name>
</gene>
<accession>A0A846Z1C0</accession>
<dbReference type="Gene3D" id="3.90.226.10">
    <property type="entry name" value="2-enoyl-CoA Hydratase, Chain A, domain 1"/>
    <property type="match status" value="1"/>
</dbReference>
<dbReference type="Pfam" id="PF00378">
    <property type="entry name" value="ECH_1"/>
    <property type="match status" value="1"/>
</dbReference>